<dbReference type="InterPro" id="IPR050765">
    <property type="entry name" value="Riboflavin_Biosynth_HTPR"/>
</dbReference>
<dbReference type="InterPro" id="IPR024072">
    <property type="entry name" value="DHFR-like_dom_sf"/>
</dbReference>
<dbReference type="GO" id="GO:0008703">
    <property type="term" value="F:5-amino-6-(5-phosphoribosylamino)uracil reductase activity"/>
    <property type="evidence" value="ECO:0007669"/>
    <property type="project" value="InterPro"/>
</dbReference>
<organism evidence="2 3">
    <name type="scientific">Thalassotalea mangrovi</name>
    <dbReference type="NCBI Taxonomy" id="2572245"/>
    <lineage>
        <taxon>Bacteria</taxon>
        <taxon>Pseudomonadati</taxon>
        <taxon>Pseudomonadota</taxon>
        <taxon>Gammaproteobacteria</taxon>
        <taxon>Alteromonadales</taxon>
        <taxon>Colwelliaceae</taxon>
        <taxon>Thalassotalea</taxon>
    </lineage>
</organism>
<protein>
    <submittedName>
        <fullName evidence="2">Dihydrofolate reductase</fullName>
    </submittedName>
</protein>
<dbReference type="Proteomes" id="UP000307999">
    <property type="component" value="Unassembled WGS sequence"/>
</dbReference>
<evidence type="ECO:0000313" key="3">
    <source>
        <dbReference type="Proteomes" id="UP000307999"/>
    </source>
</evidence>
<sequence length="183" mass="20349">MNLQCSAYIATSVDGFIAGEGGDLSWLDEANRLVPEGEDCGFSAFMDSIDYLVMGRNTYEKVLSFGGEWVYTKPVIVLSSKFVSIPDHLKDRVSACSQSIEELCLKLANQGARRIYVDGGYTISQFIDARLLTDIELTLIPIVLGKGIPLCNGLHQRQELKLVDKNVYDFGFVQLKYEIDYGS</sequence>
<keyword evidence="3" id="KW-1185">Reference proteome</keyword>
<dbReference type="AlphaFoldDB" id="A0A4U1B7V1"/>
<proteinExistence type="predicted"/>
<reference evidence="2 3" key="1">
    <citation type="submission" date="2019-04" db="EMBL/GenBank/DDBJ databases">
        <title>Thalassotalea guangxiensis sp. nov., isolated from sediment of the coastal wetland.</title>
        <authorList>
            <person name="Zheng S."/>
            <person name="Zhang D."/>
        </authorList>
    </citation>
    <scope>NUCLEOTIDE SEQUENCE [LARGE SCALE GENOMIC DNA]</scope>
    <source>
        <strain evidence="2 3">ZS-4</strain>
    </source>
</reference>
<dbReference type="GO" id="GO:0009231">
    <property type="term" value="P:riboflavin biosynthetic process"/>
    <property type="evidence" value="ECO:0007669"/>
    <property type="project" value="InterPro"/>
</dbReference>
<dbReference type="PANTHER" id="PTHR38011:SF11">
    <property type="entry name" value="2,5-DIAMINO-6-RIBOSYLAMINO-4(3H)-PYRIMIDINONE 5'-PHOSPHATE REDUCTASE"/>
    <property type="match status" value="1"/>
</dbReference>
<dbReference type="OrthoDB" id="9782335at2"/>
<name>A0A4U1B7V1_9GAMM</name>
<dbReference type="SUPFAM" id="SSF53597">
    <property type="entry name" value="Dihydrofolate reductase-like"/>
    <property type="match status" value="1"/>
</dbReference>
<comment type="caution">
    <text evidence="2">The sequence shown here is derived from an EMBL/GenBank/DDBJ whole genome shotgun (WGS) entry which is preliminary data.</text>
</comment>
<feature type="domain" description="Bacterial bifunctional deaminase-reductase C-terminal" evidence="1">
    <location>
        <begin position="9"/>
        <end position="170"/>
    </location>
</feature>
<dbReference type="Gene3D" id="3.40.430.10">
    <property type="entry name" value="Dihydrofolate Reductase, subunit A"/>
    <property type="match status" value="1"/>
</dbReference>
<gene>
    <name evidence="2" type="ORF">E8M12_03215</name>
</gene>
<accession>A0A4U1B7V1</accession>
<dbReference type="Pfam" id="PF01872">
    <property type="entry name" value="RibD_C"/>
    <property type="match status" value="1"/>
</dbReference>
<dbReference type="InterPro" id="IPR002734">
    <property type="entry name" value="RibDG_C"/>
</dbReference>
<dbReference type="RefSeq" id="WP_136734646.1">
    <property type="nucleotide sequence ID" value="NZ_SWDB01000007.1"/>
</dbReference>
<evidence type="ECO:0000259" key="1">
    <source>
        <dbReference type="Pfam" id="PF01872"/>
    </source>
</evidence>
<dbReference type="PANTHER" id="PTHR38011">
    <property type="entry name" value="DIHYDROFOLATE REDUCTASE FAMILY PROTEIN (AFU_ORTHOLOGUE AFUA_8G06820)"/>
    <property type="match status" value="1"/>
</dbReference>
<dbReference type="EMBL" id="SWDB01000007">
    <property type="protein sequence ID" value="TKB46579.1"/>
    <property type="molecule type" value="Genomic_DNA"/>
</dbReference>
<evidence type="ECO:0000313" key="2">
    <source>
        <dbReference type="EMBL" id="TKB46579.1"/>
    </source>
</evidence>